<keyword evidence="2" id="KW-1185">Reference proteome</keyword>
<name>A0A853CBI6_9ACTN</name>
<accession>A0A853CBI6</accession>
<evidence type="ECO:0000313" key="2">
    <source>
        <dbReference type="Proteomes" id="UP000541969"/>
    </source>
</evidence>
<dbReference type="InterPro" id="IPR025447">
    <property type="entry name" value="DUF4192"/>
</dbReference>
<dbReference type="RefSeq" id="WP_179714558.1">
    <property type="nucleotide sequence ID" value="NZ_JACBZT010000001.1"/>
</dbReference>
<comment type="caution">
    <text evidence="1">The sequence shown here is derived from an EMBL/GenBank/DDBJ whole genome shotgun (WGS) entry which is preliminary data.</text>
</comment>
<reference evidence="1 2" key="1">
    <citation type="submission" date="2020-07" db="EMBL/GenBank/DDBJ databases">
        <title>Sequencing the genomes of 1000 actinobacteria strains.</title>
        <authorList>
            <person name="Klenk H.-P."/>
        </authorList>
    </citation>
    <scope>NUCLEOTIDE SEQUENCE [LARGE SCALE GENOMIC DNA]</scope>
    <source>
        <strain evidence="1 2">DSM 104001</strain>
    </source>
</reference>
<dbReference type="Pfam" id="PF13830">
    <property type="entry name" value="DUF4192"/>
    <property type="match status" value="1"/>
</dbReference>
<dbReference type="Proteomes" id="UP000541969">
    <property type="component" value="Unassembled WGS sequence"/>
</dbReference>
<gene>
    <name evidence="1" type="ORF">GGQ55_000036</name>
</gene>
<evidence type="ECO:0000313" key="1">
    <source>
        <dbReference type="EMBL" id="NYJ03758.1"/>
    </source>
</evidence>
<sequence>MSEHEYEVRISDPGEVAAALPHLLGFRPEESVVVVGLGGPSGGRVGLTVRADLPPPPHAVPLAAALARGIATDDPAAVVIAVVSEHDDELDLDGGVDLPHRDVVHALVVTLAEAGIPVRDALLVRDRRWWSYDCPHECCAPGAGTPLPGGVSALEAASVATGQVLAQSREELDARITHLDRADREEVREACFAMVNTRTARAAEAGWGAVEKDAWAVVESAVRERRVEGAVPPLPPPSLAEIVWGLQHTGVRDRALGLALGDDAAAAEALWTECTRRAPWMLAAAPATLLAVSAWLRGDGAMASVALERALGSDEDYQLAQLLRSALAACMRPDELRAMVIATLDRLDAVRPAG</sequence>
<evidence type="ECO:0008006" key="3">
    <source>
        <dbReference type="Google" id="ProtNLM"/>
    </source>
</evidence>
<dbReference type="AlphaFoldDB" id="A0A853CBI6"/>
<proteinExistence type="predicted"/>
<dbReference type="EMBL" id="JACBZT010000001">
    <property type="protein sequence ID" value="NYJ03758.1"/>
    <property type="molecule type" value="Genomic_DNA"/>
</dbReference>
<organism evidence="1 2">
    <name type="scientific">Petropleomorpha daqingensis</name>
    <dbReference type="NCBI Taxonomy" id="2026353"/>
    <lineage>
        <taxon>Bacteria</taxon>
        <taxon>Bacillati</taxon>
        <taxon>Actinomycetota</taxon>
        <taxon>Actinomycetes</taxon>
        <taxon>Geodermatophilales</taxon>
        <taxon>Geodermatophilaceae</taxon>
        <taxon>Petropleomorpha</taxon>
    </lineage>
</organism>
<protein>
    <recommendedName>
        <fullName evidence="3">DUF4192 domain-containing protein</fullName>
    </recommendedName>
</protein>